<dbReference type="Proteomes" id="UP000789831">
    <property type="component" value="Unassembled WGS sequence"/>
</dbReference>
<dbReference type="EMBL" id="CAJVPL010002408">
    <property type="protein sequence ID" value="CAG8609526.1"/>
    <property type="molecule type" value="Genomic_DNA"/>
</dbReference>
<evidence type="ECO:0000313" key="3">
    <source>
        <dbReference type="Proteomes" id="UP000789831"/>
    </source>
</evidence>
<organism evidence="2 3">
    <name type="scientific">Ambispora gerdemannii</name>
    <dbReference type="NCBI Taxonomy" id="144530"/>
    <lineage>
        <taxon>Eukaryota</taxon>
        <taxon>Fungi</taxon>
        <taxon>Fungi incertae sedis</taxon>
        <taxon>Mucoromycota</taxon>
        <taxon>Glomeromycotina</taxon>
        <taxon>Glomeromycetes</taxon>
        <taxon>Archaeosporales</taxon>
        <taxon>Ambisporaceae</taxon>
        <taxon>Ambispora</taxon>
    </lineage>
</organism>
<proteinExistence type="predicted"/>
<protein>
    <submittedName>
        <fullName evidence="2">6199_t:CDS:1</fullName>
    </submittedName>
</protein>
<feature type="region of interest" description="Disordered" evidence="1">
    <location>
        <begin position="1"/>
        <end position="40"/>
    </location>
</feature>
<gene>
    <name evidence="2" type="ORF">AGERDE_LOCUS9521</name>
</gene>
<reference evidence="2" key="1">
    <citation type="submission" date="2021-06" db="EMBL/GenBank/DDBJ databases">
        <authorList>
            <person name="Kallberg Y."/>
            <person name="Tangrot J."/>
            <person name="Rosling A."/>
        </authorList>
    </citation>
    <scope>NUCLEOTIDE SEQUENCE</scope>
    <source>
        <strain evidence="2">MT106</strain>
    </source>
</reference>
<dbReference type="AlphaFoldDB" id="A0A9N9CNI8"/>
<keyword evidence="3" id="KW-1185">Reference proteome</keyword>
<feature type="compositionally biased region" description="Polar residues" evidence="1">
    <location>
        <begin position="1"/>
        <end position="17"/>
    </location>
</feature>
<comment type="caution">
    <text evidence="2">The sequence shown here is derived from an EMBL/GenBank/DDBJ whole genome shotgun (WGS) entry which is preliminary data.</text>
</comment>
<accession>A0A9N9CNI8</accession>
<evidence type="ECO:0000256" key="1">
    <source>
        <dbReference type="SAM" id="MobiDB-lite"/>
    </source>
</evidence>
<evidence type="ECO:0000313" key="2">
    <source>
        <dbReference type="EMBL" id="CAG8609526.1"/>
    </source>
</evidence>
<dbReference type="OrthoDB" id="2443439at2759"/>
<name>A0A9N9CNI8_9GLOM</name>
<sequence length="273" mass="30309">MENSSVIPEQIDLQTEDSQSDKEKAITPDPITGIDHNSTQVQKTESSTISLSQNIVDNDMDEILDFVEMKYKEHVSKAIMEKIRKKKLRDQNSFLDSTSSESSYENQNLESSIISQSISNSFELSSDNNLPCDSESKLPTNISSNQRHEALCFTKIPYNQKVEQGLRLELSSCIKDNNHKISKVSDVQIPEFSLEAILSGSNSVTLQNIINLFRAQNAISSKIKVISVTNCHAHMSDPSSTNDISDTKKVLPETGINVLPSDTKTDVIKPSVS</sequence>